<dbReference type="EMBL" id="VYRZ01000002">
    <property type="protein sequence ID" value="KAA9087294.1"/>
    <property type="molecule type" value="Genomic_DNA"/>
</dbReference>
<comment type="caution">
    <text evidence="13">The sequence shown here is derived from an EMBL/GenBank/DDBJ whole genome shotgun (WGS) entry which is preliminary data.</text>
</comment>
<keyword evidence="14" id="KW-1185">Reference proteome</keyword>
<comment type="subcellular location">
    <subcellularLocation>
        <location evidence="1 9">Cytoplasm</location>
    </subcellularLocation>
</comment>
<evidence type="ECO:0000256" key="5">
    <source>
        <dbReference type="ARBA" id="ARBA00023015"/>
    </source>
</evidence>
<dbReference type="GO" id="GO:0000156">
    <property type="term" value="F:phosphorelay response regulator activity"/>
    <property type="evidence" value="ECO:0007669"/>
    <property type="project" value="TreeGrafter"/>
</dbReference>
<dbReference type="InterPro" id="IPR036388">
    <property type="entry name" value="WH-like_DNA-bd_sf"/>
</dbReference>
<organism evidence="13 14">
    <name type="scientific">Microbacterium radiodurans</name>
    <dbReference type="NCBI Taxonomy" id="661398"/>
    <lineage>
        <taxon>Bacteria</taxon>
        <taxon>Bacillati</taxon>
        <taxon>Actinomycetota</taxon>
        <taxon>Actinomycetes</taxon>
        <taxon>Micrococcales</taxon>
        <taxon>Microbacteriaceae</taxon>
        <taxon>Microbacterium</taxon>
    </lineage>
</organism>
<dbReference type="Proteomes" id="UP000327039">
    <property type="component" value="Unassembled WGS sequence"/>
</dbReference>
<keyword evidence="2 9" id="KW-0963">Cytoplasm</keyword>
<evidence type="ECO:0000313" key="14">
    <source>
        <dbReference type="Proteomes" id="UP000327039"/>
    </source>
</evidence>
<evidence type="ECO:0000313" key="13">
    <source>
        <dbReference type="EMBL" id="KAA9087294.1"/>
    </source>
</evidence>
<accession>A0A5J5IVH4</accession>
<gene>
    <name evidence="13" type="ORF">F6B42_10145</name>
</gene>
<dbReference type="PIRSF" id="PIRSF006171">
    <property type="entry name" value="RR_citrat_malat"/>
    <property type="match status" value="1"/>
</dbReference>
<dbReference type="Gene3D" id="1.10.10.10">
    <property type="entry name" value="Winged helix-like DNA-binding domain superfamily/Winged helix DNA-binding domain"/>
    <property type="match status" value="1"/>
</dbReference>
<evidence type="ECO:0000256" key="3">
    <source>
        <dbReference type="ARBA" id="ARBA00022553"/>
    </source>
</evidence>
<dbReference type="SUPFAM" id="SSF46785">
    <property type="entry name" value="Winged helix' DNA-binding domain"/>
    <property type="match status" value="1"/>
</dbReference>
<dbReference type="GO" id="GO:0005737">
    <property type="term" value="C:cytoplasm"/>
    <property type="evidence" value="ECO:0007669"/>
    <property type="project" value="UniProtKB-SubCell"/>
</dbReference>
<dbReference type="InterPro" id="IPR011006">
    <property type="entry name" value="CheY-like_superfamily"/>
</dbReference>
<keyword evidence="5 9" id="KW-0805">Transcription regulation</keyword>
<evidence type="ECO:0000256" key="1">
    <source>
        <dbReference type="ARBA" id="ARBA00004496"/>
    </source>
</evidence>
<keyword evidence="4 9" id="KW-0902">Two-component regulatory system</keyword>
<evidence type="ECO:0000256" key="7">
    <source>
        <dbReference type="ARBA" id="ARBA00023159"/>
    </source>
</evidence>
<dbReference type="RefSeq" id="WP_150419489.1">
    <property type="nucleotide sequence ID" value="NZ_VYRZ01000002.1"/>
</dbReference>
<evidence type="ECO:0000256" key="2">
    <source>
        <dbReference type="ARBA" id="ARBA00022490"/>
    </source>
</evidence>
<dbReference type="InterPro" id="IPR024187">
    <property type="entry name" value="Sig_transdc_resp-reg_cit/mal"/>
</dbReference>
<evidence type="ECO:0000256" key="10">
    <source>
        <dbReference type="PROSITE-ProRule" id="PRU00169"/>
    </source>
</evidence>
<dbReference type="InterPro" id="IPR001789">
    <property type="entry name" value="Sig_transdc_resp-reg_receiver"/>
</dbReference>
<evidence type="ECO:0000256" key="11">
    <source>
        <dbReference type="SAM" id="MobiDB-lite"/>
    </source>
</evidence>
<feature type="modified residue" description="4-aspartylphosphate" evidence="10">
    <location>
        <position position="58"/>
    </location>
</feature>
<evidence type="ECO:0000256" key="6">
    <source>
        <dbReference type="ARBA" id="ARBA00023125"/>
    </source>
</evidence>
<keyword evidence="7 9" id="KW-0010">Activator</keyword>
<dbReference type="AlphaFoldDB" id="A0A5J5IVH4"/>
<keyword evidence="8 9" id="KW-0804">Transcription</keyword>
<reference evidence="14" key="1">
    <citation type="submission" date="2019-09" db="EMBL/GenBank/DDBJ databases">
        <title>Mumia zhuanghuii sp. nov. isolated from the intestinal contents of plateau pika (Ochotona curzoniae) in the Qinghai-Tibet plateau of China.</title>
        <authorList>
            <person name="Tian Z."/>
        </authorList>
    </citation>
    <scope>NUCLEOTIDE SEQUENCE [LARGE SCALE GENOMIC DNA]</scope>
    <source>
        <strain evidence="14">DSM 25564</strain>
    </source>
</reference>
<dbReference type="InterPro" id="IPR051271">
    <property type="entry name" value="2C-system_Tx_regulators"/>
</dbReference>
<dbReference type="PANTHER" id="PTHR45526:SF1">
    <property type="entry name" value="TRANSCRIPTIONAL REGULATORY PROTEIN DCUR-RELATED"/>
    <property type="match status" value="1"/>
</dbReference>
<sequence length="228" mass="25031">MIGVLLVDDEALTLDLHREYVGRLDGFRVIAECSGARSALRALLDSPAAAEIDLVLLDMTMPDGSGLDVLRHLRARARGVDVIAITSVREADVVRQAVSLGAVQYLVKPFTFADFRERMTQYARFRERASETTGTTTQAEIDAMFGALRPTTATIPTPKGLSPETLERVSAQLRAGGALSAREAAERLGMSRVAARRYLEHLADAGRAARDQRYGTPGRPETEYRWRS</sequence>
<dbReference type="SUPFAM" id="SSF52172">
    <property type="entry name" value="CheY-like"/>
    <property type="match status" value="1"/>
</dbReference>
<feature type="region of interest" description="Disordered" evidence="11">
    <location>
        <begin position="209"/>
        <end position="228"/>
    </location>
</feature>
<evidence type="ECO:0000256" key="4">
    <source>
        <dbReference type="ARBA" id="ARBA00023012"/>
    </source>
</evidence>
<protein>
    <recommendedName>
        <fullName evidence="9">Transcriptional regulatory protein</fullName>
    </recommendedName>
</protein>
<proteinExistence type="predicted"/>
<evidence type="ECO:0000259" key="12">
    <source>
        <dbReference type="PROSITE" id="PS50110"/>
    </source>
</evidence>
<evidence type="ECO:0000256" key="9">
    <source>
        <dbReference type="PIRNR" id="PIRNR006171"/>
    </source>
</evidence>
<dbReference type="GO" id="GO:0003677">
    <property type="term" value="F:DNA binding"/>
    <property type="evidence" value="ECO:0007669"/>
    <property type="project" value="UniProtKB-KW"/>
</dbReference>
<keyword evidence="3 10" id="KW-0597">Phosphoprotein</keyword>
<dbReference type="SMART" id="SM00448">
    <property type="entry name" value="REC"/>
    <property type="match status" value="1"/>
</dbReference>
<dbReference type="PROSITE" id="PS50110">
    <property type="entry name" value="RESPONSE_REGULATORY"/>
    <property type="match status" value="1"/>
</dbReference>
<dbReference type="PANTHER" id="PTHR45526">
    <property type="entry name" value="TRANSCRIPTIONAL REGULATORY PROTEIN DPIA"/>
    <property type="match status" value="1"/>
</dbReference>
<dbReference type="Pfam" id="PF00072">
    <property type="entry name" value="Response_reg"/>
    <property type="match status" value="1"/>
</dbReference>
<evidence type="ECO:0000256" key="8">
    <source>
        <dbReference type="ARBA" id="ARBA00023163"/>
    </source>
</evidence>
<feature type="domain" description="Response regulatory" evidence="12">
    <location>
        <begin position="3"/>
        <end position="123"/>
    </location>
</feature>
<keyword evidence="6 9" id="KW-0238">DNA-binding</keyword>
<dbReference type="Gene3D" id="3.40.50.2300">
    <property type="match status" value="1"/>
</dbReference>
<dbReference type="OrthoDB" id="7187989at2"/>
<dbReference type="InterPro" id="IPR036390">
    <property type="entry name" value="WH_DNA-bd_sf"/>
</dbReference>
<name>A0A5J5IVH4_9MICO</name>
<dbReference type="GO" id="GO:0003700">
    <property type="term" value="F:DNA-binding transcription factor activity"/>
    <property type="evidence" value="ECO:0007669"/>
    <property type="project" value="InterPro"/>
</dbReference>